<protein>
    <submittedName>
        <fullName evidence="2">Uncharacterized protein</fullName>
    </submittedName>
</protein>
<proteinExistence type="predicted"/>
<reference evidence="3" key="1">
    <citation type="journal article" date="2019" name="Int. J. Syst. Evol. Microbiol.">
        <title>The Global Catalogue of Microorganisms (GCM) 10K type strain sequencing project: providing services to taxonomists for standard genome sequencing and annotation.</title>
        <authorList>
            <consortium name="The Broad Institute Genomics Platform"/>
            <consortium name="The Broad Institute Genome Sequencing Center for Infectious Disease"/>
            <person name="Wu L."/>
            <person name="Ma J."/>
        </authorList>
    </citation>
    <scope>NUCLEOTIDE SEQUENCE [LARGE SCALE GENOMIC DNA]</scope>
    <source>
        <strain evidence="3">KCTC 42087</strain>
    </source>
</reference>
<feature type="compositionally biased region" description="Basic and acidic residues" evidence="1">
    <location>
        <begin position="102"/>
        <end position="111"/>
    </location>
</feature>
<sequence length="124" mass="14360">MTIPTWLLRTRGDVFRTAALRTCPHCHHPILTGLDDDTAARSVRADPTPITPLGETLALLAGRATFDLQAVYGRREMWRRDQWHIQSARRWPVLPEHRCGQPLNDHMEKSPQRRRYVCPTEPPF</sequence>
<evidence type="ECO:0000313" key="3">
    <source>
        <dbReference type="Proteomes" id="UP001596074"/>
    </source>
</evidence>
<evidence type="ECO:0000256" key="1">
    <source>
        <dbReference type="SAM" id="MobiDB-lite"/>
    </source>
</evidence>
<feature type="region of interest" description="Disordered" evidence="1">
    <location>
        <begin position="102"/>
        <end position="124"/>
    </location>
</feature>
<keyword evidence="3" id="KW-1185">Reference proteome</keyword>
<accession>A0ABW0ZPU6</accession>
<comment type="caution">
    <text evidence="2">The sequence shown here is derived from an EMBL/GenBank/DDBJ whole genome shotgun (WGS) entry which is preliminary data.</text>
</comment>
<dbReference type="RefSeq" id="WP_378280275.1">
    <property type="nucleotide sequence ID" value="NZ_JBHSON010000004.1"/>
</dbReference>
<organism evidence="2 3">
    <name type="scientific">Actinomadura rugatobispora</name>
    <dbReference type="NCBI Taxonomy" id="1994"/>
    <lineage>
        <taxon>Bacteria</taxon>
        <taxon>Bacillati</taxon>
        <taxon>Actinomycetota</taxon>
        <taxon>Actinomycetes</taxon>
        <taxon>Streptosporangiales</taxon>
        <taxon>Thermomonosporaceae</taxon>
        <taxon>Actinomadura</taxon>
    </lineage>
</organism>
<dbReference type="EMBL" id="JBHSON010000004">
    <property type="protein sequence ID" value="MFC5744797.1"/>
    <property type="molecule type" value="Genomic_DNA"/>
</dbReference>
<dbReference type="Proteomes" id="UP001596074">
    <property type="component" value="Unassembled WGS sequence"/>
</dbReference>
<name>A0ABW0ZPU6_9ACTN</name>
<evidence type="ECO:0000313" key="2">
    <source>
        <dbReference type="EMBL" id="MFC5744797.1"/>
    </source>
</evidence>
<gene>
    <name evidence="2" type="ORF">ACFPZN_04130</name>
</gene>